<comment type="caution">
    <text evidence="2">The sequence shown here is derived from an EMBL/GenBank/DDBJ whole genome shotgun (WGS) entry which is preliminary data.</text>
</comment>
<feature type="compositionally biased region" description="Polar residues" evidence="1">
    <location>
        <begin position="18"/>
        <end position="31"/>
    </location>
</feature>
<dbReference type="Proteomes" id="UP001066276">
    <property type="component" value="Chromosome 4_2"/>
</dbReference>
<evidence type="ECO:0000313" key="3">
    <source>
        <dbReference type="Proteomes" id="UP001066276"/>
    </source>
</evidence>
<organism evidence="2 3">
    <name type="scientific">Pleurodeles waltl</name>
    <name type="common">Iberian ribbed newt</name>
    <dbReference type="NCBI Taxonomy" id="8319"/>
    <lineage>
        <taxon>Eukaryota</taxon>
        <taxon>Metazoa</taxon>
        <taxon>Chordata</taxon>
        <taxon>Craniata</taxon>
        <taxon>Vertebrata</taxon>
        <taxon>Euteleostomi</taxon>
        <taxon>Amphibia</taxon>
        <taxon>Batrachia</taxon>
        <taxon>Caudata</taxon>
        <taxon>Salamandroidea</taxon>
        <taxon>Salamandridae</taxon>
        <taxon>Pleurodelinae</taxon>
        <taxon>Pleurodeles</taxon>
    </lineage>
</organism>
<feature type="region of interest" description="Disordered" evidence="1">
    <location>
        <begin position="1"/>
        <end position="65"/>
    </location>
</feature>
<dbReference type="AlphaFoldDB" id="A0AAV7SR62"/>
<dbReference type="EMBL" id="JANPWB010000008">
    <property type="protein sequence ID" value="KAJ1166606.1"/>
    <property type="molecule type" value="Genomic_DNA"/>
</dbReference>
<reference evidence="2" key="1">
    <citation type="journal article" date="2022" name="bioRxiv">
        <title>Sequencing and chromosome-scale assembly of the giantPleurodeles waltlgenome.</title>
        <authorList>
            <person name="Brown T."/>
            <person name="Elewa A."/>
            <person name="Iarovenko S."/>
            <person name="Subramanian E."/>
            <person name="Araus A.J."/>
            <person name="Petzold A."/>
            <person name="Susuki M."/>
            <person name="Suzuki K.-i.T."/>
            <person name="Hayashi T."/>
            <person name="Toyoda A."/>
            <person name="Oliveira C."/>
            <person name="Osipova E."/>
            <person name="Leigh N.D."/>
            <person name="Simon A."/>
            <person name="Yun M.H."/>
        </authorList>
    </citation>
    <scope>NUCLEOTIDE SEQUENCE</scope>
    <source>
        <strain evidence="2">20211129_DDA</strain>
        <tissue evidence="2">Liver</tissue>
    </source>
</reference>
<proteinExistence type="predicted"/>
<sequence length="101" mass="10902">MGRKHEQLKAAGAWQSPPRGQSLQDRPSTSADFEGSQAVNLETVVGPSAAQQAVPPPAVTTTPDPRTEFEQHALNDNVEVKSRLAALEQKVTTLKDMVKNL</sequence>
<evidence type="ECO:0000313" key="2">
    <source>
        <dbReference type="EMBL" id="KAJ1166606.1"/>
    </source>
</evidence>
<evidence type="ECO:0000256" key="1">
    <source>
        <dbReference type="SAM" id="MobiDB-lite"/>
    </source>
</evidence>
<name>A0AAV7SR62_PLEWA</name>
<keyword evidence="3" id="KW-1185">Reference proteome</keyword>
<gene>
    <name evidence="2" type="ORF">NDU88_007005</name>
</gene>
<protein>
    <submittedName>
        <fullName evidence="2">Uncharacterized protein</fullName>
    </submittedName>
</protein>
<feature type="compositionally biased region" description="Low complexity" evidence="1">
    <location>
        <begin position="44"/>
        <end position="64"/>
    </location>
</feature>
<accession>A0AAV7SR62</accession>